<sequence>MLISRSKRRRRERREDETPYQAVTAQCCEAGTLLSDGKHEIFVHPTGTFPHGLGLTGNRQYSHCIIGEKDNNLGLSEMNADGSLSSRASPYGQGTTMDGTQTLNTGGYIAYTSGTNTGGRISRQSPLNFKSVVPLTNTEQSVWNRANVNANGR</sequence>
<dbReference type="EMBL" id="CABIJS010000421">
    <property type="protein sequence ID" value="VUZ51114.1"/>
    <property type="molecule type" value="Genomic_DNA"/>
</dbReference>
<evidence type="ECO:0000313" key="3">
    <source>
        <dbReference type="Proteomes" id="UP000321570"/>
    </source>
</evidence>
<dbReference type="Proteomes" id="UP000321570">
    <property type="component" value="Unassembled WGS sequence"/>
</dbReference>
<feature type="compositionally biased region" description="Polar residues" evidence="1">
    <location>
        <begin position="82"/>
        <end position="100"/>
    </location>
</feature>
<keyword evidence="3" id="KW-1185">Reference proteome</keyword>
<feature type="region of interest" description="Disordered" evidence="1">
    <location>
        <begin position="77"/>
        <end position="100"/>
    </location>
</feature>
<evidence type="ECO:0000256" key="1">
    <source>
        <dbReference type="SAM" id="MobiDB-lite"/>
    </source>
</evidence>
<gene>
    <name evidence="2" type="ORF">WMSIL1_LOCUS9848</name>
</gene>
<protein>
    <submittedName>
        <fullName evidence="2">Uncharacterized protein</fullName>
    </submittedName>
</protein>
<feature type="region of interest" description="Disordered" evidence="1">
    <location>
        <begin position="1"/>
        <end position="20"/>
    </location>
</feature>
<proteinExistence type="predicted"/>
<feature type="non-terminal residue" evidence="2">
    <location>
        <position position="153"/>
    </location>
</feature>
<feature type="compositionally biased region" description="Basic residues" evidence="1">
    <location>
        <begin position="1"/>
        <end position="12"/>
    </location>
</feature>
<accession>A0A564YX23</accession>
<name>A0A564YX23_HYMDI</name>
<reference evidence="2 3" key="1">
    <citation type="submission" date="2019-07" db="EMBL/GenBank/DDBJ databases">
        <authorList>
            <person name="Jastrzebski P J."/>
            <person name="Paukszto L."/>
            <person name="Jastrzebski P J."/>
        </authorList>
    </citation>
    <scope>NUCLEOTIDE SEQUENCE [LARGE SCALE GENOMIC DNA]</scope>
    <source>
        <strain evidence="2 3">WMS-il1</strain>
    </source>
</reference>
<dbReference type="AlphaFoldDB" id="A0A564YX23"/>
<organism evidence="2 3">
    <name type="scientific">Hymenolepis diminuta</name>
    <name type="common">Rat tapeworm</name>
    <dbReference type="NCBI Taxonomy" id="6216"/>
    <lineage>
        <taxon>Eukaryota</taxon>
        <taxon>Metazoa</taxon>
        <taxon>Spiralia</taxon>
        <taxon>Lophotrochozoa</taxon>
        <taxon>Platyhelminthes</taxon>
        <taxon>Cestoda</taxon>
        <taxon>Eucestoda</taxon>
        <taxon>Cyclophyllidea</taxon>
        <taxon>Hymenolepididae</taxon>
        <taxon>Hymenolepis</taxon>
    </lineage>
</organism>
<evidence type="ECO:0000313" key="2">
    <source>
        <dbReference type="EMBL" id="VUZ51114.1"/>
    </source>
</evidence>